<sequence length="219" mass="25571">MESTEIIELPLDVSVDIDEGIEKLQSFMMRYSSAIKEVRTKLEILDKEFKVKRKRNPIEYIKSRVKEPRSIIGKLKRKGLKLTLESAKKNLNDIAGIRVICSFVSDIYEIADMLKRQDDITLIKEKDYIKNPKPNGYRSFHMVLEIPIFFSNHVEPVRIEVQIRTIAMDFWASLEHKLYYKTAGKAPVHIKSDLKECADVISETDIKMQNIQQELERLN</sequence>
<proteinExistence type="predicted"/>
<evidence type="ECO:0000313" key="4">
    <source>
        <dbReference type="Proteomes" id="UP000077407"/>
    </source>
</evidence>
<dbReference type="InterPro" id="IPR052366">
    <property type="entry name" value="GTP_Pyrophosphokinase"/>
</dbReference>
<keyword evidence="3" id="KW-0808">Transferase</keyword>
<protein>
    <submittedName>
        <fullName evidence="3">GTP pyrophosphokinase YwaC</fullName>
        <ecNumber evidence="3">2.7.6.5</ecNumber>
    </submittedName>
</protein>
<dbReference type="Proteomes" id="UP000077407">
    <property type="component" value="Unassembled WGS sequence"/>
</dbReference>
<dbReference type="EC" id="2.7.6.5" evidence="3"/>
<dbReference type="UniPathway" id="UPA00908">
    <property type="reaction ID" value="UER00884"/>
</dbReference>
<dbReference type="Gene3D" id="3.30.460.10">
    <property type="entry name" value="Beta Polymerase, domain 2"/>
    <property type="match status" value="1"/>
</dbReference>
<dbReference type="OrthoDB" id="9789634at2"/>
<dbReference type="GO" id="GO:0008728">
    <property type="term" value="F:GTP diphosphokinase activity"/>
    <property type="evidence" value="ECO:0007669"/>
    <property type="project" value="UniProtKB-EC"/>
</dbReference>
<dbReference type="PANTHER" id="PTHR47837">
    <property type="entry name" value="GTP PYROPHOSPHOKINASE YJBM"/>
    <property type="match status" value="1"/>
</dbReference>
<name>A0A162J588_9CLOT</name>
<feature type="domain" description="RelA/SpoT" evidence="2">
    <location>
        <begin position="63"/>
        <end position="186"/>
    </location>
</feature>
<dbReference type="GO" id="GO:0016301">
    <property type="term" value="F:kinase activity"/>
    <property type="evidence" value="ECO:0007669"/>
    <property type="project" value="UniProtKB-KW"/>
</dbReference>
<dbReference type="RefSeq" id="WP_063554936.1">
    <property type="nucleotide sequence ID" value="NZ_LITT01000011.1"/>
</dbReference>
<comment type="pathway">
    <text evidence="1">Purine metabolism; ppGpp biosynthesis; ppGpp from GTP: step 1/2.</text>
</comment>
<keyword evidence="3" id="KW-0418">Kinase</keyword>
<dbReference type="InterPro" id="IPR007685">
    <property type="entry name" value="RelA_SpoT"/>
</dbReference>
<evidence type="ECO:0000256" key="1">
    <source>
        <dbReference type="ARBA" id="ARBA00004976"/>
    </source>
</evidence>
<organism evidence="3 4">
    <name type="scientific">Clostridium ljungdahlii</name>
    <dbReference type="NCBI Taxonomy" id="1538"/>
    <lineage>
        <taxon>Bacteria</taxon>
        <taxon>Bacillati</taxon>
        <taxon>Bacillota</taxon>
        <taxon>Clostridia</taxon>
        <taxon>Eubacteriales</taxon>
        <taxon>Clostridiaceae</taxon>
        <taxon>Clostridium</taxon>
    </lineage>
</organism>
<dbReference type="SMART" id="SM00954">
    <property type="entry name" value="RelA_SpoT"/>
    <property type="match status" value="1"/>
</dbReference>
<reference evidence="3 4" key="1">
    <citation type="journal article" date="2015" name="Biotechnol. Bioeng.">
        <title>Genome sequence and phenotypic characterization of Caulobacter segnis.</title>
        <authorList>
            <person name="Patel S."/>
            <person name="Fletcher B."/>
            <person name="Scott D.C."/>
            <person name="Ely B."/>
        </authorList>
    </citation>
    <scope>NUCLEOTIDE SEQUENCE [LARGE SCALE GENOMIC DNA]</scope>
    <source>
        <strain evidence="3 4">ERI-2</strain>
    </source>
</reference>
<dbReference type="InterPro" id="IPR043519">
    <property type="entry name" value="NT_sf"/>
</dbReference>
<dbReference type="Gene3D" id="1.10.287.860">
    <property type="entry name" value="Nucleotidyltransferase"/>
    <property type="match status" value="1"/>
</dbReference>
<evidence type="ECO:0000313" key="3">
    <source>
        <dbReference type="EMBL" id="OAA90495.1"/>
    </source>
</evidence>
<dbReference type="CDD" id="cd05399">
    <property type="entry name" value="NT_Rel-Spo_like"/>
    <property type="match status" value="1"/>
</dbReference>
<dbReference type="GO" id="GO:0015970">
    <property type="term" value="P:guanosine tetraphosphate biosynthetic process"/>
    <property type="evidence" value="ECO:0007669"/>
    <property type="project" value="UniProtKB-UniPathway"/>
</dbReference>
<evidence type="ECO:0000259" key="2">
    <source>
        <dbReference type="SMART" id="SM00954"/>
    </source>
</evidence>
<dbReference type="SUPFAM" id="SSF81301">
    <property type="entry name" value="Nucleotidyltransferase"/>
    <property type="match status" value="1"/>
</dbReference>
<gene>
    <name evidence="3" type="primary">ywaC_1</name>
    <name evidence="3" type="ORF">WY13_01399</name>
</gene>
<dbReference type="EMBL" id="LITT01000011">
    <property type="protein sequence ID" value="OAA90495.1"/>
    <property type="molecule type" value="Genomic_DNA"/>
</dbReference>
<dbReference type="Pfam" id="PF04607">
    <property type="entry name" value="RelA_SpoT"/>
    <property type="match status" value="1"/>
</dbReference>
<dbReference type="PATRIC" id="fig|1538.10.peg.305"/>
<dbReference type="PANTHER" id="PTHR47837:SF2">
    <property type="entry name" value="GTP PYROPHOSPHOKINASE YWAC"/>
    <property type="match status" value="1"/>
</dbReference>
<accession>A0A162J588</accession>
<dbReference type="AlphaFoldDB" id="A0A162J588"/>
<comment type="caution">
    <text evidence="3">The sequence shown here is derived from an EMBL/GenBank/DDBJ whole genome shotgun (WGS) entry which is preliminary data.</text>
</comment>